<evidence type="ECO:0000313" key="2">
    <source>
        <dbReference type="EMBL" id="AXC15803.1"/>
    </source>
</evidence>
<gene>
    <name evidence="2" type="ORF">ACPOL_6591</name>
</gene>
<dbReference type="Proteomes" id="UP000253606">
    <property type="component" value="Chromosome"/>
</dbReference>
<dbReference type="KEGG" id="abas:ACPOL_6591"/>
<dbReference type="EMBL" id="CP030840">
    <property type="protein sequence ID" value="AXC15803.1"/>
    <property type="molecule type" value="Genomic_DNA"/>
</dbReference>
<evidence type="ECO:0000313" key="3">
    <source>
        <dbReference type="Proteomes" id="UP000253606"/>
    </source>
</evidence>
<accession>A0A2Z5G974</accession>
<dbReference type="AlphaFoldDB" id="A0A2Z5G974"/>
<evidence type="ECO:0000256" key="1">
    <source>
        <dbReference type="SAM" id="Phobius"/>
    </source>
</evidence>
<keyword evidence="1" id="KW-1133">Transmembrane helix</keyword>
<protein>
    <submittedName>
        <fullName evidence="2">Uncharacterized protein</fullName>
    </submittedName>
</protein>
<reference evidence="2 3" key="1">
    <citation type="journal article" date="2018" name="Front. Microbiol.">
        <title>Hydrolytic Capabilities as a Key to Environmental Success: Chitinolytic and Cellulolytic Acidobacteria From Acidic Sub-arctic Soils and Boreal Peatlands.</title>
        <authorList>
            <person name="Belova S.E."/>
            <person name="Ravin N.V."/>
            <person name="Pankratov T.A."/>
            <person name="Rakitin A.L."/>
            <person name="Ivanova A.A."/>
            <person name="Beletsky A.V."/>
            <person name="Mardanov A.V."/>
            <person name="Sinninghe Damste J.S."/>
            <person name="Dedysh S.N."/>
        </authorList>
    </citation>
    <scope>NUCLEOTIDE SEQUENCE [LARGE SCALE GENOMIC DNA]</scope>
    <source>
        <strain evidence="2 3">SBC82</strain>
    </source>
</reference>
<keyword evidence="1" id="KW-0472">Membrane</keyword>
<sequence>MHYLAPWIIYVPLCGHFGLLLYLAFSFTHDEGPYHACHTPEGKGKEKYDLQ</sequence>
<keyword evidence="1" id="KW-0812">Transmembrane</keyword>
<keyword evidence="3" id="KW-1185">Reference proteome</keyword>
<organism evidence="2 3">
    <name type="scientific">Acidisarcina polymorpha</name>
    <dbReference type="NCBI Taxonomy" id="2211140"/>
    <lineage>
        <taxon>Bacteria</taxon>
        <taxon>Pseudomonadati</taxon>
        <taxon>Acidobacteriota</taxon>
        <taxon>Terriglobia</taxon>
        <taxon>Terriglobales</taxon>
        <taxon>Acidobacteriaceae</taxon>
        <taxon>Acidisarcina</taxon>
    </lineage>
</organism>
<feature type="transmembrane region" description="Helical" evidence="1">
    <location>
        <begin position="7"/>
        <end position="25"/>
    </location>
</feature>
<name>A0A2Z5G974_9BACT</name>
<proteinExistence type="predicted"/>